<dbReference type="EMBL" id="CABEEZ010000110">
    <property type="protein sequence ID" value="VTR44162.1"/>
    <property type="molecule type" value="Genomic_DNA"/>
</dbReference>
<evidence type="ECO:0000256" key="1">
    <source>
        <dbReference type="ARBA" id="ARBA00022801"/>
    </source>
</evidence>
<gene>
    <name evidence="6" type="primary">rssA_3</name>
    <name evidence="6" type="ORF">NCTC12965_05061</name>
</gene>
<feature type="short sequence motif" description="GXSXG" evidence="4">
    <location>
        <begin position="39"/>
        <end position="43"/>
    </location>
</feature>
<feature type="active site" description="Nucleophile" evidence="4">
    <location>
        <position position="41"/>
    </location>
</feature>
<dbReference type="PANTHER" id="PTHR14226:SF76">
    <property type="entry name" value="NTE FAMILY PROTEIN RSSA"/>
    <property type="match status" value="1"/>
</dbReference>
<feature type="domain" description="PNPLA" evidence="5">
    <location>
        <begin position="8"/>
        <end position="163"/>
    </location>
</feature>
<keyword evidence="2 4" id="KW-0442">Lipid degradation</keyword>
<feature type="active site" description="Proton acceptor" evidence="4">
    <location>
        <position position="150"/>
    </location>
</feature>
<evidence type="ECO:0000259" key="5">
    <source>
        <dbReference type="PROSITE" id="PS51635"/>
    </source>
</evidence>
<dbReference type="InterPro" id="IPR016035">
    <property type="entry name" value="Acyl_Trfase/lysoPLipase"/>
</dbReference>
<organism evidence="6">
    <name type="scientific">Serratia fonticola</name>
    <dbReference type="NCBI Taxonomy" id="47917"/>
    <lineage>
        <taxon>Bacteria</taxon>
        <taxon>Pseudomonadati</taxon>
        <taxon>Pseudomonadota</taxon>
        <taxon>Gammaproteobacteria</taxon>
        <taxon>Enterobacterales</taxon>
        <taxon>Yersiniaceae</taxon>
        <taxon>Serratia</taxon>
    </lineage>
</organism>
<protein>
    <submittedName>
        <fullName evidence="6">NTE family protein rssA</fullName>
    </submittedName>
</protein>
<keyword evidence="3 4" id="KW-0443">Lipid metabolism</keyword>
<dbReference type="SUPFAM" id="SSF52151">
    <property type="entry name" value="FabD/lysophospholipase-like"/>
    <property type="match status" value="1"/>
</dbReference>
<proteinExistence type="predicted"/>
<dbReference type="GO" id="GO:0016042">
    <property type="term" value="P:lipid catabolic process"/>
    <property type="evidence" value="ECO:0007669"/>
    <property type="project" value="UniProtKB-UniRule"/>
</dbReference>
<dbReference type="InterPro" id="IPR050301">
    <property type="entry name" value="NTE"/>
</dbReference>
<reference evidence="6" key="1">
    <citation type="submission" date="2019-05" db="EMBL/GenBank/DDBJ databases">
        <authorList>
            <consortium name="Pathogen Informatics"/>
        </authorList>
    </citation>
    <scope>NUCLEOTIDE SEQUENCE [LARGE SCALE GENOMIC DNA]</scope>
    <source>
        <strain evidence="6">NCTC12965</strain>
    </source>
</reference>
<dbReference type="GO" id="GO:0016787">
    <property type="term" value="F:hydrolase activity"/>
    <property type="evidence" value="ECO:0007669"/>
    <property type="project" value="UniProtKB-UniRule"/>
</dbReference>
<dbReference type="InterPro" id="IPR002641">
    <property type="entry name" value="PNPLA_dom"/>
</dbReference>
<evidence type="ECO:0000256" key="3">
    <source>
        <dbReference type="ARBA" id="ARBA00023098"/>
    </source>
</evidence>
<sequence>MRKVKIGLALGAGAAKGWAHIGVINALRKLGIEADIVAGCSVGALVGAAFASHRLPAMEKWVRSFSYWDVIRLMDLSWQRGGLLRGERVFNVVGQILKINDFTDCSLKFGAVTTNLSTGRELWMTKGDIHQAIRASCSMRACWHRSGLMDIGWWMAPWSTRFLFHWPGRWGRHSDCRGFAT</sequence>
<dbReference type="Gene3D" id="3.40.1090.10">
    <property type="entry name" value="Cytosolic phospholipase A2 catalytic domain"/>
    <property type="match status" value="1"/>
</dbReference>
<keyword evidence="1 4" id="KW-0378">Hydrolase</keyword>
<dbReference type="PANTHER" id="PTHR14226">
    <property type="entry name" value="NEUROPATHY TARGET ESTERASE/SWISS CHEESE D.MELANOGASTER"/>
    <property type="match status" value="1"/>
</dbReference>
<comment type="caution">
    <text evidence="4">Lacks conserved residue(s) required for the propagation of feature annotation.</text>
</comment>
<dbReference type="PROSITE" id="PS51635">
    <property type="entry name" value="PNPLA"/>
    <property type="match status" value="1"/>
</dbReference>
<evidence type="ECO:0000256" key="2">
    <source>
        <dbReference type="ARBA" id="ARBA00022963"/>
    </source>
</evidence>
<accession>A0A4U9VFX5</accession>
<name>A0A4U9VFX5_SERFO</name>
<evidence type="ECO:0000256" key="4">
    <source>
        <dbReference type="PROSITE-ProRule" id="PRU01161"/>
    </source>
</evidence>
<dbReference type="AlphaFoldDB" id="A0A4U9VFX5"/>
<evidence type="ECO:0000313" key="6">
    <source>
        <dbReference type="EMBL" id="VTR44162.1"/>
    </source>
</evidence>
<dbReference type="Pfam" id="PF01734">
    <property type="entry name" value="Patatin"/>
    <property type="match status" value="1"/>
</dbReference>